<dbReference type="EMBL" id="FMYQ01000001">
    <property type="protein sequence ID" value="SDB84310.1"/>
    <property type="molecule type" value="Genomic_DNA"/>
</dbReference>
<evidence type="ECO:0000256" key="12">
    <source>
        <dbReference type="RuleBase" id="RU004057"/>
    </source>
</evidence>
<sequence length="246" mass="25786">MAASSGVIHYLQTGDAVTHAVAWVLLAMSVASWCFLIVKSWVLLRAKRQGPRAIARFWQARGLADGVAAMRGVDRERVFLPLAQAALAAEEADAPGMMLARVDRGERVLRALRGALQASQRRLEFGQVLLASVGSTAPFVGLLGTVWGIYHALGSIAASGQAMIENVAGPVGEALIMTAFGLVVAIPAVLAYNVLGRLVRQLCDDLDGFAHDLHAYACAPEGAPPRREGAQGAGALREPAGARAAS</sequence>
<evidence type="ECO:0000256" key="11">
    <source>
        <dbReference type="ARBA" id="ARBA00024816"/>
    </source>
</evidence>
<feature type="transmembrane region" description="Helical" evidence="14">
    <location>
        <begin position="128"/>
        <end position="150"/>
    </location>
</feature>
<reference evidence="17" key="1">
    <citation type="submission" date="2016-09" db="EMBL/GenBank/DDBJ databases">
        <authorList>
            <person name="Varghese N."/>
            <person name="Submissions S."/>
        </authorList>
    </citation>
    <scope>NUCLEOTIDE SEQUENCE [LARGE SCALE GENOMIC DNA]</scope>
    <source>
        <strain evidence="17">TNe-862</strain>
    </source>
</reference>
<comment type="subunit">
    <text evidence="2">The accessory proteins ExbB and ExbD seem to form a complex with TonB.</text>
</comment>
<dbReference type="Proteomes" id="UP000198908">
    <property type="component" value="Unassembled WGS sequence"/>
</dbReference>
<feature type="region of interest" description="Disordered" evidence="13">
    <location>
        <begin position="221"/>
        <end position="246"/>
    </location>
</feature>
<name>A0A1G6GQN2_9BURK</name>
<dbReference type="PANTHER" id="PTHR30625:SF14">
    <property type="entry name" value="BIOPOLYMER TRANSPORT PROTEIN EXBB"/>
    <property type="match status" value="1"/>
</dbReference>
<evidence type="ECO:0000256" key="6">
    <source>
        <dbReference type="ARBA" id="ARBA00022519"/>
    </source>
</evidence>
<comment type="subcellular location">
    <subcellularLocation>
        <location evidence="1">Cell inner membrane</location>
        <topology evidence="1">Multi-pass membrane protein</topology>
    </subcellularLocation>
    <subcellularLocation>
        <location evidence="12">Membrane</location>
        <topology evidence="12">Multi-pass membrane protein</topology>
    </subcellularLocation>
</comment>
<comment type="similarity">
    <text evidence="12">Belongs to the exbB/tolQ family.</text>
</comment>
<evidence type="ECO:0000256" key="2">
    <source>
        <dbReference type="ARBA" id="ARBA00011471"/>
    </source>
</evidence>
<gene>
    <name evidence="16" type="ORF">SAMN05421548_101211</name>
</gene>
<keyword evidence="9 14" id="KW-1133">Transmembrane helix</keyword>
<protein>
    <recommendedName>
        <fullName evidence="3">Biopolymer transport protein ExbB</fullName>
    </recommendedName>
</protein>
<proteinExistence type="inferred from homology"/>
<dbReference type="AlphaFoldDB" id="A0A1G6GQN2"/>
<evidence type="ECO:0000313" key="17">
    <source>
        <dbReference type="Proteomes" id="UP000198908"/>
    </source>
</evidence>
<evidence type="ECO:0000256" key="7">
    <source>
        <dbReference type="ARBA" id="ARBA00022692"/>
    </source>
</evidence>
<keyword evidence="5" id="KW-1003">Cell membrane</keyword>
<dbReference type="GO" id="GO:0005886">
    <property type="term" value="C:plasma membrane"/>
    <property type="evidence" value="ECO:0007669"/>
    <property type="project" value="UniProtKB-SubCell"/>
</dbReference>
<keyword evidence="17" id="KW-1185">Reference proteome</keyword>
<keyword evidence="8 12" id="KW-0653">Protein transport</keyword>
<evidence type="ECO:0000256" key="8">
    <source>
        <dbReference type="ARBA" id="ARBA00022927"/>
    </source>
</evidence>
<keyword evidence="6" id="KW-0997">Cell inner membrane</keyword>
<dbReference type="PANTHER" id="PTHR30625">
    <property type="entry name" value="PROTEIN TOLQ"/>
    <property type="match status" value="1"/>
</dbReference>
<evidence type="ECO:0000259" key="15">
    <source>
        <dbReference type="Pfam" id="PF01618"/>
    </source>
</evidence>
<dbReference type="InterPro" id="IPR050790">
    <property type="entry name" value="ExbB/TolQ_transport"/>
</dbReference>
<evidence type="ECO:0000256" key="1">
    <source>
        <dbReference type="ARBA" id="ARBA00004429"/>
    </source>
</evidence>
<comment type="function">
    <text evidence="11">Involved in the TonB-dependent energy-dependent transport of various receptor-bound substrates. Protects ExbD from proteolytic degradation and functionally stabilizes TonB.</text>
</comment>
<keyword evidence="4 12" id="KW-0813">Transport</keyword>
<evidence type="ECO:0000313" key="16">
    <source>
        <dbReference type="EMBL" id="SDB84310.1"/>
    </source>
</evidence>
<organism evidence="16 17">
    <name type="scientific">Paraburkholderia lycopersici</name>
    <dbReference type="NCBI Taxonomy" id="416944"/>
    <lineage>
        <taxon>Bacteria</taxon>
        <taxon>Pseudomonadati</taxon>
        <taxon>Pseudomonadota</taxon>
        <taxon>Betaproteobacteria</taxon>
        <taxon>Burkholderiales</taxon>
        <taxon>Burkholderiaceae</taxon>
        <taxon>Paraburkholderia</taxon>
    </lineage>
</organism>
<evidence type="ECO:0000256" key="10">
    <source>
        <dbReference type="ARBA" id="ARBA00023136"/>
    </source>
</evidence>
<feature type="domain" description="MotA/TolQ/ExbB proton channel" evidence="15">
    <location>
        <begin position="102"/>
        <end position="206"/>
    </location>
</feature>
<evidence type="ECO:0000256" key="9">
    <source>
        <dbReference type="ARBA" id="ARBA00022989"/>
    </source>
</evidence>
<keyword evidence="7 14" id="KW-0812">Transmembrane</keyword>
<evidence type="ECO:0000256" key="5">
    <source>
        <dbReference type="ARBA" id="ARBA00022475"/>
    </source>
</evidence>
<dbReference type="Pfam" id="PF01618">
    <property type="entry name" value="MotA_ExbB"/>
    <property type="match status" value="1"/>
</dbReference>
<evidence type="ECO:0000256" key="3">
    <source>
        <dbReference type="ARBA" id="ARBA00022093"/>
    </source>
</evidence>
<accession>A0A1G6GQN2</accession>
<dbReference type="InterPro" id="IPR002898">
    <property type="entry name" value="MotA_ExbB_proton_chnl"/>
</dbReference>
<feature type="transmembrane region" description="Helical" evidence="14">
    <location>
        <begin position="20"/>
        <end position="44"/>
    </location>
</feature>
<evidence type="ECO:0000256" key="14">
    <source>
        <dbReference type="SAM" id="Phobius"/>
    </source>
</evidence>
<dbReference type="RefSeq" id="WP_091993250.1">
    <property type="nucleotide sequence ID" value="NZ_FMYQ01000001.1"/>
</dbReference>
<keyword evidence="10 14" id="KW-0472">Membrane</keyword>
<evidence type="ECO:0000256" key="13">
    <source>
        <dbReference type="SAM" id="MobiDB-lite"/>
    </source>
</evidence>
<evidence type="ECO:0000256" key="4">
    <source>
        <dbReference type="ARBA" id="ARBA00022448"/>
    </source>
</evidence>
<dbReference type="STRING" id="416944.SAMN05421548_101211"/>
<feature type="transmembrane region" description="Helical" evidence="14">
    <location>
        <begin position="170"/>
        <end position="192"/>
    </location>
</feature>
<dbReference type="GO" id="GO:0017038">
    <property type="term" value="P:protein import"/>
    <property type="evidence" value="ECO:0007669"/>
    <property type="project" value="TreeGrafter"/>
</dbReference>
<dbReference type="OrthoDB" id="9805133at2"/>